<evidence type="ECO:0000313" key="1">
    <source>
        <dbReference type="EMBL" id="EIC20472.1"/>
    </source>
</evidence>
<keyword evidence="2" id="KW-1185">Reference proteome</keyword>
<evidence type="ECO:0000313" key="2">
    <source>
        <dbReference type="Proteomes" id="UP000002964"/>
    </source>
</evidence>
<gene>
    <name evidence="1" type="ORF">Thi970DRAFT_04109</name>
</gene>
<reference evidence="1 2" key="2">
    <citation type="submission" date="2011-11" db="EMBL/GenBank/DDBJ databases">
        <authorList>
            <consortium name="US DOE Joint Genome Institute"/>
            <person name="Lucas S."/>
            <person name="Han J."/>
            <person name="Lapidus A."/>
            <person name="Cheng J.-F."/>
            <person name="Goodwin L."/>
            <person name="Pitluck S."/>
            <person name="Peters L."/>
            <person name="Ovchinnikova G."/>
            <person name="Zhang X."/>
            <person name="Detter J.C."/>
            <person name="Han C."/>
            <person name="Tapia R."/>
            <person name="Land M."/>
            <person name="Hauser L."/>
            <person name="Kyrpides N."/>
            <person name="Ivanova N."/>
            <person name="Pagani I."/>
            <person name="Vogl K."/>
            <person name="Liu Z."/>
            <person name="Overmann J."/>
            <person name="Frigaard N.-U."/>
            <person name="Bryant D."/>
            <person name="Woyke T."/>
        </authorList>
    </citation>
    <scope>NUCLEOTIDE SEQUENCE [LARGE SCALE GENOMIC DNA]</scope>
    <source>
        <strain evidence="1 2">970</strain>
    </source>
</reference>
<dbReference type="EMBL" id="JH603170">
    <property type="protein sequence ID" value="EIC20472.1"/>
    <property type="molecule type" value="Genomic_DNA"/>
</dbReference>
<organism evidence="1 2">
    <name type="scientific">Thiorhodovibrio frisius</name>
    <dbReference type="NCBI Taxonomy" id="631362"/>
    <lineage>
        <taxon>Bacteria</taxon>
        <taxon>Pseudomonadati</taxon>
        <taxon>Pseudomonadota</taxon>
        <taxon>Gammaproteobacteria</taxon>
        <taxon>Chromatiales</taxon>
        <taxon>Chromatiaceae</taxon>
        <taxon>Thiorhodovibrio</taxon>
    </lineage>
</organism>
<sequence>MKDPILECVRQVRDEHSKRFNYDLDAICEDYKTHQALVGKRLVRLKPRAANDGLQPAARFARGGCGSR</sequence>
<name>H8Z565_9GAMM</name>
<dbReference type="STRING" id="631362.Thi970DRAFT_04109"/>
<protein>
    <submittedName>
        <fullName evidence="1">Uncharacterized protein</fullName>
    </submittedName>
</protein>
<dbReference type="Proteomes" id="UP000002964">
    <property type="component" value="Unassembled WGS sequence"/>
</dbReference>
<dbReference type="HOGENOM" id="CLU_200990_2_0_6"/>
<proteinExistence type="predicted"/>
<dbReference type="AlphaFoldDB" id="H8Z565"/>
<reference evidence="2" key="1">
    <citation type="submission" date="2011-06" db="EMBL/GenBank/DDBJ databases">
        <authorList>
            <consortium name="US DOE Joint Genome Institute (JGI-PGF)"/>
            <person name="Lucas S."/>
            <person name="Han J."/>
            <person name="Lapidus A."/>
            <person name="Cheng J.-F."/>
            <person name="Goodwin L."/>
            <person name="Pitluck S."/>
            <person name="Peters L."/>
            <person name="Land M.L."/>
            <person name="Hauser L."/>
            <person name="Vogl K."/>
            <person name="Liu Z."/>
            <person name="Overmann J."/>
            <person name="Frigaard N.-U."/>
            <person name="Bryant D.A."/>
            <person name="Woyke T.J."/>
        </authorList>
    </citation>
    <scope>NUCLEOTIDE SEQUENCE [LARGE SCALE GENOMIC DNA]</scope>
    <source>
        <strain evidence="2">970</strain>
    </source>
</reference>
<accession>H8Z565</accession>